<accession>A0A9D2LCG8</accession>
<dbReference type="InterPro" id="IPR034641">
    <property type="entry name" value="RGL11"/>
</dbReference>
<name>A0A9D2LCG8_9MICO</name>
<dbReference type="Pfam" id="PF18370">
    <property type="entry name" value="RGI_lyase"/>
    <property type="match status" value="1"/>
</dbReference>
<comment type="caution">
    <text evidence="3">The sequence shown here is derived from an EMBL/GenBank/DDBJ whole genome shotgun (WGS) entry which is preliminary data.</text>
</comment>
<evidence type="ECO:0000259" key="2">
    <source>
        <dbReference type="Pfam" id="PF21348"/>
    </source>
</evidence>
<gene>
    <name evidence="3" type="ORF">H9786_05735</name>
</gene>
<dbReference type="SUPFAM" id="SSF81296">
    <property type="entry name" value="E set domains"/>
    <property type="match status" value="2"/>
</dbReference>
<dbReference type="InterPro" id="IPR041624">
    <property type="entry name" value="RGI_lyase"/>
</dbReference>
<sequence length="835" mass="90592">MGTAGFGIVETISPAAAETSSDDAGPARAAERLNRAPVAVDTEDGVFLSWRLLGDESMDAQFHVFRDGQQITTEPVTDSTNYLDPEGTVDSTYRVAVVKDGQLVWAGEEFTPWEDQWMDVPLDKPDGGTTPDGVEYEYSANDVMVGDLDGDGELELILKWDPSNSKDNSQAGHTGSVYLDAYKLDGTQLWRIDLGPNIRAGAHYSQPQVFDFDSDGKAEVIVKTADGTVDAGGSVIGDPDADHRNDEGYVLDGPEYLTVFEGATGEAVDTIDYVPERGEVADWGDDYGNRVDRFLSATAYLDGEHPSAVFARGYYTRAVLWAVDFDGEQLHERWVFDSDDEGNEGYAGQGNHQLSVADVDGDGRDEIIYGSATIDDDGTGLYTTGLGHGDALHVGDFDPSREGLEVFAVHESMADSGDRASTFRDAATGEILWSVPGQQDTGRGAMADIDPRHEGAEGWNVGQEAEWDSPVGSLRSASGEEIGSDIPAANFVAKWDGDLLSEIVDHDFDEDAGEGVPVVSKWDYENLEQVPIFEPEGVRTNNHTKGTPALQADLLGDWREELVYRTADSSALRIFTTTDPTEHRLRTLLSDPQYRLAVAWQHVAYNQPPHTSYFLGEGMDTPAAPRLAYTRPAPADEPVDGGAAEVPAPGVLSTNAGAAHGLRDGHHTVTMNLWWGQNAERIRLFENGELIAEEELSDGTPAAQEFSLELSGRANGSYEYTCELVNSVGTTECEPVTVEVTDAEPGTPVLSHDNWSGDGSFTLTTNMWWGTNATAYRLYEDGTLVDEQTLAAQTPNAQRIQTRLEDREPGTYSYVAELANEAGQTDSHPLTVTVR</sequence>
<protein>
    <recommendedName>
        <fullName evidence="5">Rhamnogalacturonan I lyase beta-sheet domain-containing protein</fullName>
    </recommendedName>
</protein>
<evidence type="ECO:0000313" key="3">
    <source>
        <dbReference type="EMBL" id="HJB10018.1"/>
    </source>
</evidence>
<dbReference type="EMBL" id="DWZH01000040">
    <property type="protein sequence ID" value="HJB10018.1"/>
    <property type="molecule type" value="Genomic_DNA"/>
</dbReference>
<dbReference type="PANTHER" id="PTHR43118:SF1">
    <property type="entry name" value="RHAMNOGALACTURONAN LYASE (EUROFUNG)"/>
    <property type="match status" value="1"/>
</dbReference>
<proteinExistence type="predicted"/>
<evidence type="ECO:0000259" key="1">
    <source>
        <dbReference type="Pfam" id="PF18370"/>
    </source>
</evidence>
<reference evidence="3" key="1">
    <citation type="journal article" date="2021" name="PeerJ">
        <title>Extensive microbial diversity within the chicken gut microbiome revealed by metagenomics and culture.</title>
        <authorList>
            <person name="Gilroy R."/>
            <person name="Ravi A."/>
            <person name="Getino M."/>
            <person name="Pursley I."/>
            <person name="Horton D.L."/>
            <person name="Alikhan N.F."/>
            <person name="Baker D."/>
            <person name="Gharbi K."/>
            <person name="Hall N."/>
            <person name="Watson M."/>
            <person name="Adriaenssens E.M."/>
            <person name="Foster-Nyarko E."/>
            <person name="Jarju S."/>
            <person name="Secka A."/>
            <person name="Antonio M."/>
            <person name="Oren A."/>
            <person name="Chaudhuri R.R."/>
            <person name="La Ragione R."/>
            <person name="Hildebrand F."/>
            <person name="Pallen M.J."/>
        </authorList>
    </citation>
    <scope>NUCLEOTIDE SEQUENCE</scope>
    <source>
        <strain evidence="3">ChiHjej13B12-24818</strain>
    </source>
</reference>
<feature type="domain" description="Rhamnogalacturonan lyase family 11 C-terminal" evidence="2">
    <location>
        <begin position="118"/>
        <end position="625"/>
    </location>
</feature>
<dbReference type="GO" id="GO:0005975">
    <property type="term" value="P:carbohydrate metabolic process"/>
    <property type="evidence" value="ECO:0007669"/>
    <property type="project" value="UniProtKB-ARBA"/>
</dbReference>
<dbReference type="Gene3D" id="2.60.40.10">
    <property type="entry name" value="Immunoglobulins"/>
    <property type="match status" value="3"/>
</dbReference>
<dbReference type="InterPro" id="IPR049366">
    <property type="entry name" value="RGL11_C"/>
</dbReference>
<dbReference type="SUPFAM" id="SSF69318">
    <property type="entry name" value="Integrin alpha N-terminal domain"/>
    <property type="match status" value="1"/>
</dbReference>
<feature type="domain" description="Rhamnogalacturonan I lyase beta-sheet" evidence="1">
    <location>
        <begin position="29"/>
        <end position="113"/>
    </location>
</feature>
<dbReference type="Pfam" id="PF21348">
    <property type="entry name" value="RGL11_C"/>
    <property type="match status" value="1"/>
</dbReference>
<evidence type="ECO:0008006" key="5">
    <source>
        <dbReference type="Google" id="ProtNLM"/>
    </source>
</evidence>
<dbReference type="AlphaFoldDB" id="A0A9D2LCG8"/>
<dbReference type="Proteomes" id="UP000823823">
    <property type="component" value="Unassembled WGS sequence"/>
</dbReference>
<evidence type="ECO:0000313" key="4">
    <source>
        <dbReference type="Proteomes" id="UP000823823"/>
    </source>
</evidence>
<reference evidence="3" key="2">
    <citation type="submission" date="2021-04" db="EMBL/GenBank/DDBJ databases">
        <authorList>
            <person name="Gilroy R."/>
        </authorList>
    </citation>
    <scope>NUCLEOTIDE SEQUENCE</scope>
    <source>
        <strain evidence="3">ChiHjej13B12-24818</strain>
    </source>
</reference>
<dbReference type="InterPro" id="IPR028994">
    <property type="entry name" value="Integrin_alpha_N"/>
</dbReference>
<dbReference type="PANTHER" id="PTHR43118">
    <property type="entry name" value="RHAMNOGALACTURONAN LYASE (EUROFUNG)"/>
    <property type="match status" value="1"/>
</dbReference>
<dbReference type="InterPro" id="IPR013783">
    <property type="entry name" value="Ig-like_fold"/>
</dbReference>
<dbReference type="CDD" id="cd10318">
    <property type="entry name" value="RGL11"/>
    <property type="match status" value="1"/>
</dbReference>
<dbReference type="InterPro" id="IPR014756">
    <property type="entry name" value="Ig_E-set"/>
</dbReference>
<organism evidence="3 4">
    <name type="scientific">Candidatus Brachybacterium merdavium</name>
    <dbReference type="NCBI Taxonomy" id="2838513"/>
    <lineage>
        <taxon>Bacteria</taxon>
        <taxon>Bacillati</taxon>
        <taxon>Actinomycetota</taxon>
        <taxon>Actinomycetes</taxon>
        <taxon>Micrococcales</taxon>
        <taxon>Dermabacteraceae</taxon>
        <taxon>Brachybacterium</taxon>
    </lineage>
</organism>